<evidence type="ECO:0000256" key="10">
    <source>
        <dbReference type="ARBA" id="ARBA00050997"/>
    </source>
</evidence>
<reference evidence="13" key="1">
    <citation type="journal article" date="2020" name="Stud. Mycol.">
        <title>101 Dothideomycetes genomes: a test case for predicting lifestyles and emergence of pathogens.</title>
        <authorList>
            <person name="Haridas S."/>
            <person name="Albert R."/>
            <person name="Binder M."/>
            <person name="Bloem J."/>
            <person name="Labutti K."/>
            <person name="Salamov A."/>
            <person name="Andreopoulos B."/>
            <person name="Baker S."/>
            <person name="Barry K."/>
            <person name="Bills G."/>
            <person name="Bluhm B."/>
            <person name="Cannon C."/>
            <person name="Castanera R."/>
            <person name="Culley D."/>
            <person name="Daum C."/>
            <person name="Ezra D."/>
            <person name="Gonzalez J."/>
            <person name="Henrissat B."/>
            <person name="Kuo A."/>
            <person name="Liang C."/>
            <person name="Lipzen A."/>
            <person name="Lutzoni F."/>
            <person name="Magnuson J."/>
            <person name="Mondo S."/>
            <person name="Nolan M."/>
            <person name="Ohm R."/>
            <person name="Pangilinan J."/>
            <person name="Park H.-J."/>
            <person name="Ramirez L."/>
            <person name="Alfaro M."/>
            <person name="Sun H."/>
            <person name="Tritt A."/>
            <person name="Yoshinaga Y."/>
            <person name="Zwiers L.-H."/>
            <person name="Turgeon B."/>
            <person name="Goodwin S."/>
            <person name="Spatafora J."/>
            <person name="Crous P."/>
            <person name="Grigoriev I."/>
        </authorList>
    </citation>
    <scope>NUCLEOTIDE SEQUENCE</scope>
    <source>
        <strain evidence="13">CBS 675.92</strain>
    </source>
</reference>
<dbReference type="FunFam" id="3.40.50.720:FF:000158">
    <property type="entry name" value="Zinc-binding alcohol dehydrogenase"/>
    <property type="match status" value="1"/>
</dbReference>
<dbReference type="EMBL" id="ML976982">
    <property type="protein sequence ID" value="KAF1960678.1"/>
    <property type="molecule type" value="Genomic_DNA"/>
</dbReference>
<dbReference type="InterPro" id="IPR036291">
    <property type="entry name" value="NAD(P)-bd_dom_sf"/>
</dbReference>
<dbReference type="PANTHER" id="PTHR42683">
    <property type="entry name" value="ALDEHYDE REDUCTASE"/>
    <property type="match status" value="1"/>
</dbReference>
<evidence type="ECO:0000256" key="3">
    <source>
        <dbReference type="ARBA" id="ARBA00011738"/>
    </source>
</evidence>
<evidence type="ECO:0000256" key="11">
    <source>
        <dbReference type="RuleBase" id="RU361277"/>
    </source>
</evidence>
<keyword evidence="4" id="KW-0597">Phosphoprotein</keyword>
<dbReference type="PROSITE" id="PS00059">
    <property type="entry name" value="ADH_ZINC"/>
    <property type="match status" value="1"/>
</dbReference>
<comment type="catalytic activity">
    <reaction evidence="10">
        <text>a primary alcohol + NADP(+) = an aldehyde + NADPH + H(+)</text>
        <dbReference type="Rhea" id="RHEA:15937"/>
        <dbReference type="ChEBI" id="CHEBI:15378"/>
        <dbReference type="ChEBI" id="CHEBI:15734"/>
        <dbReference type="ChEBI" id="CHEBI:17478"/>
        <dbReference type="ChEBI" id="CHEBI:57783"/>
        <dbReference type="ChEBI" id="CHEBI:58349"/>
        <dbReference type="EC" id="1.1.1.2"/>
    </reaction>
    <physiologicalReaction direction="left-to-right" evidence="10">
        <dbReference type="Rhea" id="RHEA:15938"/>
    </physiologicalReaction>
    <physiologicalReaction direction="right-to-left" evidence="10">
        <dbReference type="Rhea" id="RHEA:15939"/>
    </physiologicalReaction>
</comment>
<evidence type="ECO:0000256" key="9">
    <source>
        <dbReference type="ARBA" id="ARBA00024074"/>
    </source>
</evidence>
<dbReference type="Pfam" id="PF00107">
    <property type="entry name" value="ADH_zinc_N"/>
    <property type="match status" value="1"/>
</dbReference>
<dbReference type="SMART" id="SM00829">
    <property type="entry name" value="PKS_ER"/>
    <property type="match status" value="1"/>
</dbReference>
<dbReference type="InterPro" id="IPR020843">
    <property type="entry name" value="ER"/>
</dbReference>
<evidence type="ECO:0000313" key="13">
    <source>
        <dbReference type="EMBL" id="KAF1960678.1"/>
    </source>
</evidence>
<dbReference type="Pfam" id="PF08240">
    <property type="entry name" value="ADH_N"/>
    <property type="match status" value="1"/>
</dbReference>
<sequence length="367" mass="39106">MACSYRFEGWFGLGESAVNGNLVWRAFEPKTWEETDVDIQVSHCGVCMSDVHTLQSGWRPTQYPVLVGHEIVGKVVKVGSLVHHVQVGDRVGVGAVSGSCANQKGDCEACADGQEQHCKHVVDTYDSQWPVDGSTSKGGYATYWRGMGRWVVLIPGSLPSDIAAPMLCGGITAFAPLMKHGAGAGKSVGIIGLGGLGHFAVMGARALGCNRVTVVSRTSTKKADAMQMGASDFIATAEDSDWAVQHADSLDIIVSTVSSASVPLQDYLGMLKYNGKFIQVGAPEGVLPGFNAFDLITKPASIWGSNTGSVADIQRMLNLFGEKNVRSWVSNMPMQDANRAVVDLRAGKARYRYVLCTESQDGDGLAK</sequence>
<dbReference type="SUPFAM" id="SSF51735">
    <property type="entry name" value="NAD(P)-binding Rossmann-fold domains"/>
    <property type="match status" value="1"/>
</dbReference>
<evidence type="ECO:0000256" key="2">
    <source>
        <dbReference type="ARBA" id="ARBA00008072"/>
    </source>
</evidence>
<dbReference type="CDD" id="cd05283">
    <property type="entry name" value="CAD1"/>
    <property type="match status" value="1"/>
</dbReference>
<comment type="cofactor">
    <cofactor evidence="1 11">
        <name>Zn(2+)</name>
        <dbReference type="ChEBI" id="CHEBI:29105"/>
    </cofactor>
</comment>
<dbReference type="InterPro" id="IPR013149">
    <property type="entry name" value="ADH-like_C"/>
</dbReference>
<dbReference type="GO" id="GO:0008270">
    <property type="term" value="F:zinc ion binding"/>
    <property type="evidence" value="ECO:0007669"/>
    <property type="project" value="InterPro"/>
</dbReference>
<evidence type="ECO:0000259" key="12">
    <source>
        <dbReference type="SMART" id="SM00829"/>
    </source>
</evidence>
<keyword evidence="14" id="KW-1185">Reference proteome</keyword>
<evidence type="ECO:0000313" key="14">
    <source>
        <dbReference type="Proteomes" id="UP000800035"/>
    </source>
</evidence>
<proteinExistence type="inferred from homology"/>
<evidence type="ECO:0000256" key="4">
    <source>
        <dbReference type="ARBA" id="ARBA00022553"/>
    </source>
</evidence>
<keyword evidence="5 11" id="KW-0479">Metal-binding</keyword>
<dbReference type="Gene3D" id="3.40.50.720">
    <property type="entry name" value="NAD(P)-binding Rossmann-like Domain"/>
    <property type="match status" value="1"/>
</dbReference>
<protein>
    <recommendedName>
        <fullName evidence="9">alcohol dehydrogenase (NADP(+))</fullName>
        <ecNumber evidence="9">1.1.1.2</ecNumber>
    </recommendedName>
</protein>
<dbReference type="Gene3D" id="3.90.180.10">
    <property type="entry name" value="Medium-chain alcohol dehydrogenases, catalytic domain"/>
    <property type="match status" value="1"/>
</dbReference>
<keyword evidence="6 11" id="KW-0862">Zinc</keyword>
<organism evidence="13 14">
    <name type="scientific">Byssothecium circinans</name>
    <dbReference type="NCBI Taxonomy" id="147558"/>
    <lineage>
        <taxon>Eukaryota</taxon>
        <taxon>Fungi</taxon>
        <taxon>Dikarya</taxon>
        <taxon>Ascomycota</taxon>
        <taxon>Pezizomycotina</taxon>
        <taxon>Dothideomycetes</taxon>
        <taxon>Pleosporomycetidae</taxon>
        <taxon>Pleosporales</taxon>
        <taxon>Massarineae</taxon>
        <taxon>Massarinaceae</taxon>
        <taxon>Byssothecium</taxon>
    </lineage>
</organism>
<evidence type="ECO:0000256" key="5">
    <source>
        <dbReference type="ARBA" id="ARBA00022723"/>
    </source>
</evidence>
<dbReference type="InterPro" id="IPR011032">
    <property type="entry name" value="GroES-like_sf"/>
</dbReference>
<dbReference type="SUPFAM" id="SSF50129">
    <property type="entry name" value="GroES-like"/>
    <property type="match status" value="1"/>
</dbReference>
<keyword evidence="7" id="KW-0521">NADP</keyword>
<dbReference type="EC" id="1.1.1.2" evidence="9"/>
<accession>A0A6A5U7K5</accession>
<comment type="subunit">
    <text evidence="3">Homodimer.</text>
</comment>
<name>A0A6A5U7K5_9PLEO</name>
<keyword evidence="8" id="KW-0560">Oxidoreductase</keyword>
<dbReference type="InterPro" id="IPR002328">
    <property type="entry name" value="ADH_Zn_CS"/>
</dbReference>
<dbReference type="OrthoDB" id="1879366at2759"/>
<evidence type="ECO:0000256" key="7">
    <source>
        <dbReference type="ARBA" id="ARBA00022857"/>
    </source>
</evidence>
<gene>
    <name evidence="13" type="ORF">CC80DRAFT_580385</name>
</gene>
<dbReference type="GO" id="GO:0006066">
    <property type="term" value="P:alcohol metabolic process"/>
    <property type="evidence" value="ECO:0007669"/>
    <property type="project" value="UniProtKB-ARBA"/>
</dbReference>
<comment type="similarity">
    <text evidence="2 11">Belongs to the zinc-containing alcohol dehydrogenase family.</text>
</comment>
<dbReference type="InterPro" id="IPR013154">
    <property type="entry name" value="ADH-like_N"/>
</dbReference>
<evidence type="ECO:0000256" key="1">
    <source>
        <dbReference type="ARBA" id="ARBA00001947"/>
    </source>
</evidence>
<dbReference type="AlphaFoldDB" id="A0A6A5U7K5"/>
<feature type="domain" description="Enoyl reductase (ER)" evidence="12">
    <location>
        <begin position="17"/>
        <end position="355"/>
    </location>
</feature>
<dbReference type="GO" id="GO:0008106">
    <property type="term" value="F:alcohol dehydrogenase (NADP+) activity"/>
    <property type="evidence" value="ECO:0007669"/>
    <property type="project" value="UniProtKB-EC"/>
</dbReference>
<evidence type="ECO:0000256" key="8">
    <source>
        <dbReference type="ARBA" id="ARBA00023002"/>
    </source>
</evidence>
<dbReference type="Proteomes" id="UP000800035">
    <property type="component" value="Unassembled WGS sequence"/>
</dbReference>
<evidence type="ECO:0000256" key="6">
    <source>
        <dbReference type="ARBA" id="ARBA00022833"/>
    </source>
</evidence>
<dbReference type="InterPro" id="IPR047109">
    <property type="entry name" value="CAD-like"/>
</dbReference>